<feature type="transmembrane region" description="Helical" evidence="1">
    <location>
        <begin position="32"/>
        <end position="53"/>
    </location>
</feature>
<keyword evidence="1" id="KW-0812">Transmembrane</keyword>
<proteinExistence type="predicted"/>
<sequence>MQKGLTVLPRWPGLRNFTVFLSVRSDTVKPLVVFHVGFECVCVCVCSGLLGFTPLPAVNAHLILCFCWFFTSRVPYIVLFPLLDVLGSYNCFCFFKVGFLFSLH</sequence>
<dbReference type="EMBL" id="GBXM01015482">
    <property type="protein sequence ID" value="JAH93095.1"/>
    <property type="molecule type" value="Transcribed_RNA"/>
</dbReference>
<keyword evidence="1" id="KW-0472">Membrane</keyword>
<protein>
    <submittedName>
        <fullName evidence="2">Uncharacterized protein</fullName>
    </submittedName>
</protein>
<name>A0A0E9WU79_ANGAN</name>
<accession>A0A0E9WU79</accession>
<keyword evidence="1" id="KW-1133">Transmembrane helix</keyword>
<reference evidence="2" key="1">
    <citation type="submission" date="2014-11" db="EMBL/GenBank/DDBJ databases">
        <authorList>
            <person name="Amaro Gonzalez C."/>
        </authorList>
    </citation>
    <scope>NUCLEOTIDE SEQUENCE</scope>
</reference>
<dbReference type="AlphaFoldDB" id="A0A0E9WU79"/>
<evidence type="ECO:0000313" key="2">
    <source>
        <dbReference type="EMBL" id="JAH93095.1"/>
    </source>
</evidence>
<organism evidence="2">
    <name type="scientific">Anguilla anguilla</name>
    <name type="common">European freshwater eel</name>
    <name type="synonym">Muraena anguilla</name>
    <dbReference type="NCBI Taxonomy" id="7936"/>
    <lineage>
        <taxon>Eukaryota</taxon>
        <taxon>Metazoa</taxon>
        <taxon>Chordata</taxon>
        <taxon>Craniata</taxon>
        <taxon>Vertebrata</taxon>
        <taxon>Euteleostomi</taxon>
        <taxon>Actinopterygii</taxon>
        <taxon>Neopterygii</taxon>
        <taxon>Teleostei</taxon>
        <taxon>Anguilliformes</taxon>
        <taxon>Anguillidae</taxon>
        <taxon>Anguilla</taxon>
    </lineage>
</organism>
<reference evidence="2" key="2">
    <citation type="journal article" date="2015" name="Fish Shellfish Immunol.">
        <title>Early steps in the European eel (Anguilla anguilla)-Vibrio vulnificus interaction in the gills: Role of the RtxA13 toxin.</title>
        <authorList>
            <person name="Callol A."/>
            <person name="Pajuelo D."/>
            <person name="Ebbesson L."/>
            <person name="Teles M."/>
            <person name="MacKenzie S."/>
            <person name="Amaro C."/>
        </authorList>
    </citation>
    <scope>NUCLEOTIDE SEQUENCE</scope>
</reference>
<evidence type="ECO:0000256" key="1">
    <source>
        <dbReference type="SAM" id="Phobius"/>
    </source>
</evidence>